<name>A0A1Z4KKB7_ANAVA</name>
<dbReference type="EMBL" id="AP018216">
    <property type="protein sequence ID" value="BAY69419.1"/>
    <property type="molecule type" value="Genomic_DNA"/>
</dbReference>
<feature type="compositionally biased region" description="Pro residues" evidence="1">
    <location>
        <begin position="44"/>
        <end position="53"/>
    </location>
</feature>
<accession>A0A1Z4KKB7</accession>
<gene>
    <name evidence="2" type="ORF">NIES23_22130</name>
</gene>
<evidence type="ECO:0000256" key="1">
    <source>
        <dbReference type="SAM" id="MobiDB-lite"/>
    </source>
</evidence>
<dbReference type="Proteomes" id="UP000217507">
    <property type="component" value="Chromosome"/>
</dbReference>
<dbReference type="AlphaFoldDB" id="A0A1Z4KKB7"/>
<evidence type="ECO:0000313" key="2">
    <source>
        <dbReference type="EMBL" id="BAY69419.1"/>
    </source>
</evidence>
<sequence length="53" mass="5740">MKQVSPSSRFSTRRYALSVGAASPTGEAMPQALRSNSKFKIQNPPTPLYPLSS</sequence>
<organism evidence="2 3">
    <name type="scientific">Trichormus variabilis NIES-23</name>
    <dbReference type="NCBI Taxonomy" id="1973479"/>
    <lineage>
        <taxon>Bacteria</taxon>
        <taxon>Bacillati</taxon>
        <taxon>Cyanobacteriota</taxon>
        <taxon>Cyanophyceae</taxon>
        <taxon>Nostocales</taxon>
        <taxon>Nostocaceae</taxon>
        <taxon>Trichormus</taxon>
    </lineage>
</organism>
<feature type="compositionally biased region" description="Polar residues" evidence="1">
    <location>
        <begin position="1"/>
        <end position="10"/>
    </location>
</feature>
<protein>
    <submittedName>
        <fullName evidence="2">Uncharacterized protein</fullName>
    </submittedName>
</protein>
<proteinExistence type="predicted"/>
<reference evidence="2 3" key="1">
    <citation type="submission" date="2017-06" db="EMBL/GenBank/DDBJ databases">
        <title>Genome sequencing of cyanobaciteial culture collection at National Institute for Environmental Studies (NIES).</title>
        <authorList>
            <person name="Hirose Y."/>
            <person name="Shimura Y."/>
            <person name="Fujisawa T."/>
            <person name="Nakamura Y."/>
            <person name="Kawachi M."/>
        </authorList>
    </citation>
    <scope>NUCLEOTIDE SEQUENCE [LARGE SCALE GENOMIC DNA]</scope>
    <source>
        <strain evidence="2 3">NIES-23</strain>
    </source>
</reference>
<feature type="region of interest" description="Disordered" evidence="1">
    <location>
        <begin position="1"/>
        <end position="53"/>
    </location>
</feature>
<evidence type="ECO:0000313" key="3">
    <source>
        <dbReference type="Proteomes" id="UP000217507"/>
    </source>
</evidence>